<evidence type="ECO:0000256" key="5">
    <source>
        <dbReference type="ARBA" id="ARBA00023049"/>
    </source>
</evidence>
<dbReference type="EMBL" id="CP009571">
    <property type="protein sequence ID" value="AIT06166.1"/>
    <property type="molecule type" value="Genomic_DNA"/>
</dbReference>
<evidence type="ECO:0000313" key="7">
    <source>
        <dbReference type="EMBL" id="AIT06166.1"/>
    </source>
</evidence>
<evidence type="ECO:0000259" key="6">
    <source>
        <dbReference type="PROSITE" id="PS50249"/>
    </source>
</evidence>
<keyword evidence="5" id="KW-0482">Metalloprotease</keyword>
<feature type="domain" description="MPN" evidence="6">
    <location>
        <begin position="8"/>
        <end position="130"/>
    </location>
</feature>
<name>A0A097EF60_9SPHN</name>
<protein>
    <recommendedName>
        <fullName evidence="6">MPN domain-containing protein</fullName>
    </recommendedName>
</protein>
<keyword evidence="4" id="KW-0862">Zinc</keyword>
<dbReference type="Proteomes" id="UP000033200">
    <property type="component" value="Chromosome"/>
</dbReference>
<evidence type="ECO:0000256" key="4">
    <source>
        <dbReference type="ARBA" id="ARBA00022833"/>
    </source>
</evidence>
<evidence type="ECO:0000256" key="1">
    <source>
        <dbReference type="ARBA" id="ARBA00022670"/>
    </source>
</evidence>
<dbReference type="STRING" id="1549858.MC45_06905"/>
<keyword evidence="2" id="KW-0479">Metal-binding</keyword>
<dbReference type="eggNOG" id="COG2003">
    <property type="taxonomic scope" value="Bacteria"/>
</dbReference>
<dbReference type="Pfam" id="PF04002">
    <property type="entry name" value="RadC"/>
    <property type="match status" value="1"/>
</dbReference>
<sequence length="130" mass="13511">MVPDPSAPIVIADARAAAVLLTGLADAAIERAVVLYLDPQWTLLGRSDFVGTADTVTPPLRAIIAEALRLDATALVLAHNHPRGSTRPSAADMAYTRALARVADALDLVLADHLIVAGAEVTSLRDAGLI</sequence>
<evidence type="ECO:0000313" key="8">
    <source>
        <dbReference type="Proteomes" id="UP000033200"/>
    </source>
</evidence>
<dbReference type="InterPro" id="IPR037518">
    <property type="entry name" value="MPN"/>
</dbReference>
<proteinExistence type="predicted"/>
<organism evidence="7 8">
    <name type="scientific">Sphingomonas taxi</name>
    <dbReference type="NCBI Taxonomy" id="1549858"/>
    <lineage>
        <taxon>Bacteria</taxon>
        <taxon>Pseudomonadati</taxon>
        <taxon>Pseudomonadota</taxon>
        <taxon>Alphaproteobacteria</taxon>
        <taxon>Sphingomonadales</taxon>
        <taxon>Sphingomonadaceae</taxon>
        <taxon>Sphingomonas</taxon>
    </lineage>
</organism>
<dbReference type="PANTHER" id="PTHR30471">
    <property type="entry name" value="DNA REPAIR PROTEIN RADC"/>
    <property type="match status" value="1"/>
</dbReference>
<dbReference type="PROSITE" id="PS50249">
    <property type="entry name" value="MPN"/>
    <property type="match status" value="1"/>
</dbReference>
<dbReference type="AlphaFoldDB" id="A0A097EF60"/>
<evidence type="ECO:0000256" key="3">
    <source>
        <dbReference type="ARBA" id="ARBA00022801"/>
    </source>
</evidence>
<dbReference type="GO" id="GO:0006508">
    <property type="term" value="P:proteolysis"/>
    <property type="evidence" value="ECO:0007669"/>
    <property type="project" value="UniProtKB-KW"/>
</dbReference>
<gene>
    <name evidence="7" type="ORF">MC45_06905</name>
</gene>
<keyword evidence="1" id="KW-0645">Protease</keyword>
<evidence type="ECO:0000256" key="2">
    <source>
        <dbReference type="ARBA" id="ARBA00022723"/>
    </source>
</evidence>
<dbReference type="SUPFAM" id="SSF102712">
    <property type="entry name" value="JAB1/MPN domain"/>
    <property type="match status" value="1"/>
</dbReference>
<dbReference type="HOGENOM" id="CLU_073529_3_2_5"/>
<dbReference type="InterPro" id="IPR001405">
    <property type="entry name" value="UPF0758"/>
</dbReference>
<accession>A0A097EF60</accession>
<keyword evidence="8" id="KW-1185">Reference proteome</keyword>
<dbReference type="PANTHER" id="PTHR30471:SF3">
    <property type="entry name" value="UPF0758 PROTEIN YEES-RELATED"/>
    <property type="match status" value="1"/>
</dbReference>
<dbReference type="GO" id="GO:0046872">
    <property type="term" value="F:metal ion binding"/>
    <property type="evidence" value="ECO:0007669"/>
    <property type="project" value="UniProtKB-KW"/>
</dbReference>
<keyword evidence="3" id="KW-0378">Hydrolase</keyword>
<dbReference type="Gene3D" id="3.40.140.10">
    <property type="entry name" value="Cytidine Deaminase, domain 2"/>
    <property type="match status" value="1"/>
</dbReference>
<reference evidence="7 8" key="1">
    <citation type="submission" date="2014-09" db="EMBL/GenBank/DDBJ databases">
        <title>Using Illumina technology Improving SMRT sequencing Genome Assembly by RASTools.</title>
        <authorList>
            <person name="Zhou Y."/>
            <person name="Ma T."/>
            <person name="Liu T."/>
        </authorList>
    </citation>
    <scope>NUCLEOTIDE SEQUENCE [LARGE SCALE GENOMIC DNA]</scope>
    <source>
        <strain evidence="7 8">ATCC 55669</strain>
    </source>
</reference>
<dbReference type="KEGG" id="stax:MC45_06905"/>
<dbReference type="InterPro" id="IPR025657">
    <property type="entry name" value="RadC_JAB"/>
</dbReference>
<dbReference type="GO" id="GO:0008237">
    <property type="term" value="F:metallopeptidase activity"/>
    <property type="evidence" value="ECO:0007669"/>
    <property type="project" value="UniProtKB-KW"/>
</dbReference>